<proteinExistence type="predicted"/>
<reference evidence="1" key="1">
    <citation type="submission" date="2023-06" db="EMBL/GenBank/DDBJ databases">
        <title>Survivors Of The Sea: Transcriptome response of Skeletonema marinoi to long-term dormancy.</title>
        <authorList>
            <person name="Pinder M.I.M."/>
            <person name="Kourtchenko O."/>
            <person name="Robertson E.K."/>
            <person name="Larsson T."/>
            <person name="Maumus F."/>
            <person name="Osuna-Cruz C.M."/>
            <person name="Vancaester E."/>
            <person name="Stenow R."/>
            <person name="Vandepoele K."/>
            <person name="Ploug H."/>
            <person name="Bruchert V."/>
            <person name="Godhe A."/>
            <person name="Topel M."/>
        </authorList>
    </citation>
    <scope>NUCLEOTIDE SEQUENCE</scope>
    <source>
        <strain evidence="1">R05AC</strain>
    </source>
</reference>
<name>A0AAD8Y462_9STRA</name>
<dbReference type="PROSITE" id="PS51257">
    <property type="entry name" value="PROKAR_LIPOPROTEIN"/>
    <property type="match status" value="1"/>
</dbReference>
<evidence type="ECO:0000313" key="1">
    <source>
        <dbReference type="EMBL" id="KAK1738873.1"/>
    </source>
</evidence>
<dbReference type="EMBL" id="JATAAI010000019">
    <property type="protein sequence ID" value="KAK1738873.1"/>
    <property type="molecule type" value="Genomic_DNA"/>
</dbReference>
<dbReference type="Proteomes" id="UP001224775">
    <property type="component" value="Unassembled WGS sequence"/>
</dbReference>
<accession>A0AAD8Y462</accession>
<sequence>MLKTDQPGGNLPLHLVAACPSFNESSFQDSANFPAPFDEAAIQCSISQSIISAYNATTIIREAYPQAVWDRDCDGEIPLHAAASWGNLGSCLSLLMGATLLSVGDPCAGAKDAAQTIDDSNKTPLDRACERVCAMCVHEKPFRAPSRDNFRVSVTREDPFMSSDRRDRPMNRNIRLSVNRTQSRRRIPGVGSSFRSSFASTSTADPSDITMLRDSFISSRQPVDPILGLKPLCDDGHEEFAKVEMLARAAQGTSIWVVVDLSTAFHRFFMPSLS</sequence>
<evidence type="ECO:0000313" key="2">
    <source>
        <dbReference type="Proteomes" id="UP001224775"/>
    </source>
</evidence>
<keyword evidence="2" id="KW-1185">Reference proteome</keyword>
<protein>
    <submittedName>
        <fullName evidence="1">Uncharacterized protein</fullName>
    </submittedName>
</protein>
<gene>
    <name evidence="1" type="ORF">QTG54_010189</name>
</gene>
<dbReference type="AlphaFoldDB" id="A0AAD8Y462"/>
<comment type="caution">
    <text evidence="1">The sequence shown here is derived from an EMBL/GenBank/DDBJ whole genome shotgun (WGS) entry which is preliminary data.</text>
</comment>
<organism evidence="1 2">
    <name type="scientific">Skeletonema marinoi</name>
    <dbReference type="NCBI Taxonomy" id="267567"/>
    <lineage>
        <taxon>Eukaryota</taxon>
        <taxon>Sar</taxon>
        <taxon>Stramenopiles</taxon>
        <taxon>Ochrophyta</taxon>
        <taxon>Bacillariophyta</taxon>
        <taxon>Coscinodiscophyceae</taxon>
        <taxon>Thalassiosirophycidae</taxon>
        <taxon>Thalassiosirales</taxon>
        <taxon>Skeletonemataceae</taxon>
        <taxon>Skeletonema</taxon>
        <taxon>Skeletonema marinoi-dohrnii complex</taxon>
    </lineage>
</organism>